<name>A0A240U3A4_9BURK</name>
<keyword evidence="2" id="KW-1185">Reference proteome</keyword>
<dbReference type="Proteomes" id="UP000194432">
    <property type="component" value="Chromosome 1"/>
</dbReference>
<evidence type="ECO:0000313" key="2">
    <source>
        <dbReference type="Proteomes" id="UP000194432"/>
    </source>
</evidence>
<organism evidence="1 2">
    <name type="scientific">Acidovorax carolinensis</name>
    <dbReference type="NCBI Taxonomy" id="553814"/>
    <lineage>
        <taxon>Bacteria</taxon>
        <taxon>Pseudomonadati</taxon>
        <taxon>Pseudomonadota</taxon>
        <taxon>Betaproteobacteria</taxon>
        <taxon>Burkholderiales</taxon>
        <taxon>Comamonadaceae</taxon>
        <taxon>Acidovorax</taxon>
    </lineage>
</organism>
<proteinExistence type="predicted"/>
<sequence length="205" mass="22749">MPLSPPAPRTARHQRRVNYQGYERDDGLWDIEGELHDSKMHDAPSFRESGLRRAGEPIHHMWLRVTVNRQLVVQAIDVAMDTHPLKDCPQAQPALQSMVGCSMARGWRQAIQKNLGGVASCTHLRELLFNLATAAFQSVPAVFSSANEDEPPRHLGQCTGWDFNGNGVKEYFPQFYRRSPDGLAVPVGQLESAGPAADARAELQP</sequence>
<protein>
    <recommendedName>
        <fullName evidence="3">DUF2889 domain-containing protein</fullName>
    </recommendedName>
</protein>
<reference evidence="1 2" key="1">
    <citation type="submission" date="2017-05" db="EMBL/GenBank/DDBJ databases">
        <title>Polyphasic characterization of four soil-derived phenanthrene-degrading Acidovorax strains and proposal of Acidovorax phenanthrenivorans sp. nov.</title>
        <authorList>
            <person name="Singleton D.R."/>
            <person name="Lee J."/>
            <person name="Dickey A.N."/>
            <person name="Stroud A."/>
            <person name="Scholl E.H."/>
            <person name="Wright F.A."/>
            <person name="Aitken M.D."/>
        </authorList>
    </citation>
    <scope>NUCLEOTIDE SEQUENCE [LARGE SCALE GENOMIC DNA]</scope>
    <source>
        <strain evidence="1">NA3</strain>
    </source>
</reference>
<accession>A0A240U3A4</accession>
<dbReference type="KEGG" id="acin:CBP34_12525"/>
<dbReference type="AlphaFoldDB" id="A0A240U3A4"/>
<evidence type="ECO:0000313" key="1">
    <source>
        <dbReference type="EMBL" id="ART52316.1"/>
    </source>
</evidence>
<dbReference type="InterPro" id="IPR021312">
    <property type="entry name" value="DUF2889"/>
</dbReference>
<gene>
    <name evidence="1" type="ORF">CBP34_12525</name>
</gene>
<evidence type="ECO:0008006" key="3">
    <source>
        <dbReference type="Google" id="ProtNLM"/>
    </source>
</evidence>
<dbReference type="Pfam" id="PF11136">
    <property type="entry name" value="DUF2889"/>
    <property type="match status" value="1"/>
</dbReference>
<dbReference type="EMBL" id="CP021361">
    <property type="protein sequence ID" value="ART52316.1"/>
    <property type="molecule type" value="Genomic_DNA"/>
</dbReference>
<dbReference type="RefSeq" id="WP_094098231.1">
    <property type="nucleotide sequence ID" value="NZ_CP021361.1"/>
</dbReference>